<evidence type="ECO:0000313" key="1">
    <source>
        <dbReference type="EMBL" id="KAI8434750.1"/>
    </source>
</evidence>
<accession>A0ACC0KEV3</accession>
<name>A0ACC0KEV3_CHOFU</name>
<reference evidence="1 2" key="1">
    <citation type="journal article" date="2022" name="Genome Biol. Evol.">
        <title>The Spruce Budworm Genome: Reconstructing the Evolutionary History of Antifreeze Proteins.</title>
        <authorList>
            <person name="Beliveau C."/>
            <person name="Gagne P."/>
            <person name="Picq S."/>
            <person name="Vernygora O."/>
            <person name="Keeling C.I."/>
            <person name="Pinkney K."/>
            <person name="Doucet D."/>
            <person name="Wen F."/>
            <person name="Johnston J.S."/>
            <person name="Maaroufi H."/>
            <person name="Boyle B."/>
            <person name="Laroche J."/>
            <person name="Dewar K."/>
            <person name="Juretic N."/>
            <person name="Blackburn G."/>
            <person name="Nisole A."/>
            <person name="Brunet B."/>
            <person name="Brandao M."/>
            <person name="Lumley L."/>
            <person name="Duan J."/>
            <person name="Quan G."/>
            <person name="Lucarotti C.J."/>
            <person name="Roe A.D."/>
            <person name="Sperling F.A.H."/>
            <person name="Levesque R.C."/>
            <person name="Cusson M."/>
        </authorList>
    </citation>
    <scope>NUCLEOTIDE SEQUENCE [LARGE SCALE GENOMIC DNA]</scope>
    <source>
        <strain evidence="1">Glfc:IPQL:Cfum</strain>
    </source>
</reference>
<dbReference type="Proteomes" id="UP001064048">
    <property type="component" value="Chromosome 5"/>
</dbReference>
<dbReference type="EMBL" id="CM046105">
    <property type="protein sequence ID" value="KAI8434750.1"/>
    <property type="molecule type" value="Genomic_DNA"/>
</dbReference>
<organism evidence="1 2">
    <name type="scientific">Choristoneura fumiferana</name>
    <name type="common">Spruce budworm moth</name>
    <name type="synonym">Archips fumiferana</name>
    <dbReference type="NCBI Taxonomy" id="7141"/>
    <lineage>
        <taxon>Eukaryota</taxon>
        <taxon>Metazoa</taxon>
        <taxon>Ecdysozoa</taxon>
        <taxon>Arthropoda</taxon>
        <taxon>Hexapoda</taxon>
        <taxon>Insecta</taxon>
        <taxon>Pterygota</taxon>
        <taxon>Neoptera</taxon>
        <taxon>Endopterygota</taxon>
        <taxon>Lepidoptera</taxon>
        <taxon>Glossata</taxon>
        <taxon>Ditrysia</taxon>
        <taxon>Tortricoidea</taxon>
        <taxon>Tortricidae</taxon>
        <taxon>Tortricinae</taxon>
        <taxon>Choristoneura</taxon>
    </lineage>
</organism>
<comment type="caution">
    <text evidence="1">The sequence shown here is derived from an EMBL/GenBank/DDBJ whole genome shotgun (WGS) entry which is preliminary data.</text>
</comment>
<evidence type="ECO:0000313" key="2">
    <source>
        <dbReference type="Proteomes" id="UP001064048"/>
    </source>
</evidence>
<keyword evidence="2" id="KW-1185">Reference proteome</keyword>
<gene>
    <name evidence="1" type="ORF">MSG28_003271</name>
</gene>
<proteinExistence type="predicted"/>
<sequence>MDKVSIQHLKSSLNFLKIQSSDPDLYGILYCAWADTHVAASLYTLKKISSSRMQIAQQGFLGKTNRAITSAVRNTSCNRGWLQVFTHIVCGTFTVTSFILILLIALQIFPKRSPMVAGLRCYVSSCRVICHEAPYYELYEDDVILAVMEAETQCQNVFLSLIQPAFTNETMPQNWLARMRSNVFEVSIIGGNLRHIPQNAFSSYYARHIKLLLLENITISSWTQHMLLGLASLESIFIKSCNLLYVQENALMPISQLTRSRSIRSTNSCAPSYISALQPTEEQLCDWRLKHLNDTTPRKLHMAAETKRTKVPEPKWQKPCLSVRPSAALLRDYQCQKADELNKDQLAILKKAFEAFDHEKKGCIGTVMVGTIFGMLGLGVTDETLKEIIEEVDEDGSGELEFDEFVTLAAKFMVEEDAEAMQQELKEAFRLYDKEGNGYITTGVLREILRELDDKISAEELDMMIEEIDSDGSGTVDFDVLKNAFDAFDHEKKGVISTDMIGTILEMLGHELDDDTLKEIIAEVDEDGSGEMEFSEFCTLAAKFLTEEEPDDEAMVNELREAFRLYDKEGNGYITTDVLKEIFRELDNTITADDLDTMIDEIDSDGSGTVDFEEFLEVMTGE</sequence>
<protein>
    <submittedName>
        <fullName evidence="1">Uncharacterized protein</fullName>
    </submittedName>
</protein>